<name>A0ACA9P5B5_9GLOM</name>
<feature type="non-terminal residue" evidence="1">
    <location>
        <position position="1"/>
    </location>
</feature>
<keyword evidence="2" id="KW-1185">Reference proteome</keyword>
<proteinExistence type="predicted"/>
<dbReference type="EMBL" id="CAJVPU010024612">
    <property type="protein sequence ID" value="CAG8693094.1"/>
    <property type="molecule type" value="Genomic_DNA"/>
</dbReference>
<gene>
    <name evidence="1" type="ORF">DHETER_LOCUS11358</name>
</gene>
<protein>
    <submittedName>
        <fullName evidence="1">12881_t:CDS:1</fullName>
    </submittedName>
</protein>
<comment type="caution">
    <text evidence="1">The sequence shown here is derived from an EMBL/GenBank/DDBJ whole genome shotgun (WGS) entry which is preliminary data.</text>
</comment>
<sequence>KWLFIEEIIPVLGPFAKTIKRLERSQYLAISYVYLYNNNQDELKNKLQIKDDAEDKPKVKQKIKINRLVNMFRLIDMIEDKLYQAVNDYYKDLKLDDLVASLLDSH</sequence>
<evidence type="ECO:0000313" key="2">
    <source>
        <dbReference type="Proteomes" id="UP000789702"/>
    </source>
</evidence>
<accession>A0ACA9P5B5</accession>
<organism evidence="1 2">
    <name type="scientific">Dentiscutata heterogama</name>
    <dbReference type="NCBI Taxonomy" id="1316150"/>
    <lineage>
        <taxon>Eukaryota</taxon>
        <taxon>Fungi</taxon>
        <taxon>Fungi incertae sedis</taxon>
        <taxon>Mucoromycota</taxon>
        <taxon>Glomeromycotina</taxon>
        <taxon>Glomeromycetes</taxon>
        <taxon>Diversisporales</taxon>
        <taxon>Gigasporaceae</taxon>
        <taxon>Dentiscutata</taxon>
    </lineage>
</organism>
<dbReference type="Proteomes" id="UP000789702">
    <property type="component" value="Unassembled WGS sequence"/>
</dbReference>
<evidence type="ECO:0000313" key="1">
    <source>
        <dbReference type="EMBL" id="CAG8693094.1"/>
    </source>
</evidence>
<reference evidence="1" key="1">
    <citation type="submission" date="2021-06" db="EMBL/GenBank/DDBJ databases">
        <authorList>
            <person name="Kallberg Y."/>
            <person name="Tangrot J."/>
            <person name="Rosling A."/>
        </authorList>
    </citation>
    <scope>NUCLEOTIDE SEQUENCE</scope>
    <source>
        <strain evidence="1">IL203A</strain>
    </source>
</reference>